<dbReference type="SUPFAM" id="SSF69065">
    <property type="entry name" value="RNase III domain-like"/>
    <property type="match status" value="1"/>
</dbReference>
<dbReference type="OrthoDB" id="495795at2759"/>
<reference evidence="2" key="1">
    <citation type="submission" date="2021-05" db="EMBL/GenBank/DDBJ databases">
        <title>The genome of the haptophyte Pavlova lutheri (Diacronema luteri, Pavlovales) - a model for lipid biosynthesis in eukaryotic algae.</title>
        <authorList>
            <person name="Hulatt C.J."/>
            <person name="Posewitz M.C."/>
        </authorList>
    </citation>
    <scope>NUCLEOTIDE SEQUENCE</scope>
    <source>
        <strain evidence="2">NIVA-4/92</strain>
    </source>
</reference>
<dbReference type="Gene3D" id="1.10.1520.10">
    <property type="entry name" value="Ribonuclease III domain"/>
    <property type="match status" value="1"/>
</dbReference>
<comment type="caution">
    <text evidence="2">The sequence shown here is derived from an EMBL/GenBank/DDBJ whole genome shotgun (WGS) entry which is preliminary data.</text>
</comment>
<proteinExistence type="predicted"/>
<dbReference type="GO" id="GO:0004525">
    <property type="term" value="F:ribonuclease III activity"/>
    <property type="evidence" value="ECO:0007669"/>
    <property type="project" value="InterPro"/>
</dbReference>
<dbReference type="Proteomes" id="UP000751190">
    <property type="component" value="Unassembled WGS sequence"/>
</dbReference>
<dbReference type="PANTHER" id="PTHR34276:SF1">
    <property type="entry name" value="MINI-RIBONUCLEASE 3"/>
    <property type="match status" value="1"/>
</dbReference>
<dbReference type="PANTHER" id="PTHR34276">
    <property type="entry name" value="MINI-RIBONUCLEASE 3"/>
    <property type="match status" value="1"/>
</dbReference>
<name>A0A8J5XKU6_DIALT</name>
<dbReference type="GO" id="GO:0006396">
    <property type="term" value="P:RNA processing"/>
    <property type="evidence" value="ECO:0007669"/>
    <property type="project" value="InterPro"/>
</dbReference>
<protein>
    <recommendedName>
        <fullName evidence="1">RNase III domain-containing protein</fullName>
    </recommendedName>
</protein>
<feature type="domain" description="RNase III" evidence="1">
    <location>
        <begin position="52"/>
        <end position="152"/>
    </location>
</feature>
<dbReference type="InterPro" id="IPR036389">
    <property type="entry name" value="RNase_III_sf"/>
</dbReference>
<evidence type="ECO:0000259" key="1">
    <source>
        <dbReference type="Pfam" id="PF00636"/>
    </source>
</evidence>
<accession>A0A8J5XKU6</accession>
<dbReference type="Pfam" id="PF00636">
    <property type="entry name" value="Ribonuclease_3"/>
    <property type="match status" value="1"/>
</dbReference>
<keyword evidence="3" id="KW-1185">Reference proteome</keyword>
<dbReference type="InterPro" id="IPR000999">
    <property type="entry name" value="RNase_III_dom"/>
</dbReference>
<organism evidence="2 3">
    <name type="scientific">Diacronema lutheri</name>
    <name type="common">Unicellular marine alga</name>
    <name type="synonym">Monochrysis lutheri</name>
    <dbReference type="NCBI Taxonomy" id="2081491"/>
    <lineage>
        <taxon>Eukaryota</taxon>
        <taxon>Haptista</taxon>
        <taxon>Haptophyta</taxon>
        <taxon>Pavlovophyceae</taxon>
        <taxon>Pavlovales</taxon>
        <taxon>Pavlovaceae</taxon>
        <taxon>Diacronema</taxon>
    </lineage>
</organism>
<dbReference type="AlphaFoldDB" id="A0A8J5XKU6"/>
<gene>
    <name evidence="2" type="ORF">KFE25_006393</name>
</gene>
<sequence>MALMAFKRVARARISRALSGVPPAALPSIDPRLFSSPTLSPGFDWASVPPNSLERLGDAVYTLKVRSLLFWPPRRPGDYAQRCVHLARAETQSAGLKSMSAAGFPFTAEEARWLQRGRNSARLPPARLRPFAHIYRDAGALECLVGFLFLTDTERLDVVLAHFFAAVEPAVGAGAGTVRGL</sequence>
<evidence type="ECO:0000313" key="2">
    <source>
        <dbReference type="EMBL" id="KAG8469938.1"/>
    </source>
</evidence>
<dbReference type="EMBL" id="JAGTXO010000002">
    <property type="protein sequence ID" value="KAG8469938.1"/>
    <property type="molecule type" value="Genomic_DNA"/>
</dbReference>
<evidence type="ECO:0000313" key="3">
    <source>
        <dbReference type="Proteomes" id="UP000751190"/>
    </source>
</evidence>